<sequence>MAKLDEEKLLYIFSLLKKINFGSVTITIHNDTITQVDHNEKFRLIQK</sequence>
<evidence type="ECO:0000313" key="1">
    <source>
        <dbReference type="EMBL" id="MDG5755255.1"/>
    </source>
</evidence>
<dbReference type="InterPro" id="IPR018743">
    <property type="entry name" value="DUF2292"/>
</dbReference>
<gene>
    <name evidence="1" type="ORF">P6P90_15155</name>
</gene>
<protein>
    <submittedName>
        <fullName evidence="1">DUF2292 domain-containing protein</fullName>
    </submittedName>
</protein>
<keyword evidence="2" id="KW-1185">Reference proteome</keyword>
<dbReference type="Proteomes" id="UP001218246">
    <property type="component" value="Unassembled WGS sequence"/>
</dbReference>
<dbReference type="Pfam" id="PF10055">
    <property type="entry name" value="DUF2292"/>
    <property type="match status" value="1"/>
</dbReference>
<reference evidence="1 2" key="1">
    <citation type="submission" date="2023-04" db="EMBL/GenBank/DDBJ databases">
        <title>Ectobacillus antri isolated from activated sludge.</title>
        <authorList>
            <person name="Yan P."/>
            <person name="Liu X."/>
        </authorList>
    </citation>
    <scope>NUCLEOTIDE SEQUENCE [LARGE SCALE GENOMIC DNA]</scope>
    <source>
        <strain evidence="1 2">C18H</strain>
    </source>
</reference>
<organism evidence="1 2">
    <name type="scientific">Ectobacillus antri</name>
    <dbReference type="NCBI Taxonomy" id="2486280"/>
    <lineage>
        <taxon>Bacteria</taxon>
        <taxon>Bacillati</taxon>
        <taxon>Bacillota</taxon>
        <taxon>Bacilli</taxon>
        <taxon>Bacillales</taxon>
        <taxon>Bacillaceae</taxon>
        <taxon>Ectobacillus</taxon>
    </lineage>
</organism>
<evidence type="ECO:0000313" key="2">
    <source>
        <dbReference type="Proteomes" id="UP001218246"/>
    </source>
</evidence>
<accession>A0ABT6H9B3</accession>
<proteinExistence type="predicted"/>
<dbReference type="RefSeq" id="WP_124565560.1">
    <property type="nucleotide sequence ID" value="NZ_JARRRY010000020.1"/>
</dbReference>
<name>A0ABT6H9B3_9BACI</name>
<dbReference type="EMBL" id="JARULN010000022">
    <property type="protein sequence ID" value="MDG5755255.1"/>
    <property type="molecule type" value="Genomic_DNA"/>
</dbReference>
<comment type="caution">
    <text evidence="1">The sequence shown here is derived from an EMBL/GenBank/DDBJ whole genome shotgun (WGS) entry which is preliminary data.</text>
</comment>